<dbReference type="RefSeq" id="XP_003876968.1">
    <property type="nucleotide sequence ID" value="XM_003876919.1"/>
</dbReference>
<dbReference type="PhylomeDB" id="E9AZU6"/>
<keyword evidence="4" id="KW-1185">Reference proteome</keyword>
<dbReference type="SMART" id="SM00271">
    <property type="entry name" value="DnaJ"/>
    <property type="match status" value="1"/>
</dbReference>
<dbReference type="InterPro" id="IPR036869">
    <property type="entry name" value="J_dom_sf"/>
</dbReference>
<sequence length="479" mass="52136">MESKASLPSHYECLGVDPSINSVDLARQYKKLSLQLHPDRAVYRDDAGNEMHVQARYQRITEAYAVLSDPKKRSAYDAKHGVNFQSRLARLQTAIGQHNTMAMQRTAMGRKTADSAFTSSPTTDEHGAQHLHAAPHKVSAERTGDDDDDEDYDPNDVCVPPRGAPHQASSSSLHSDDSCDAHGEGNYIARLFSLQLRVGAEEAPKTRNGVPVAHYQTITLTRAFSSPASPYAGTWGLVFEKNELVGLDDEYPEELERITGLAAVPFPSVVQQINDTMVLPTTDVPRLLSRLHEAECTRRSVVSPVTGQTASTTNGARSGECEQLGEVHVEAPTDLSPFPSTEHLHLVLAYSIVAYDLVGEVHLLGDDEVISRLVPSWCVAPQLSPLMPDAAVLSVNNTHVRSAAELRAAVRAAVLDGEDEDTMQAVKRARTSRAVVVEFCQLPFLCSGSSLDDVSRSPPPPHLDLTDETPRASHASLLF</sequence>
<accession>E9AZU6</accession>
<feature type="compositionally biased region" description="Low complexity" evidence="1">
    <location>
        <begin position="164"/>
        <end position="173"/>
    </location>
</feature>
<dbReference type="PANTHER" id="PTHR44743">
    <property type="entry name" value="PUTATIVE, EXPRESSED-RELATED"/>
    <property type="match status" value="1"/>
</dbReference>
<evidence type="ECO:0000313" key="3">
    <source>
        <dbReference type="EMBL" id="CBZ28497.1"/>
    </source>
</evidence>
<organism evidence="3 4">
    <name type="scientific">Leishmania mexicana (strain MHOM/GT/2001/U1103)</name>
    <dbReference type="NCBI Taxonomy" id="929439"/>
    <lineage>
        <taxon>Eukaryota</taxon>
        <taxon>Discoba</taxon>
        <taxon>Euglenozoa</taxon>
        <taxon>Kinetoplastea</taxon>
        <taxon>Metakinetoplastina</taxon>
        <taxon>Trypanosomatida</taxon>
        <taxon>Trypanosomatidae</taxon>
        <taxon>Leishmaniinae</taxon>
        <taxon>Leishmania</taxon>
    </lineage>
</organism>
<proteinExistence type="predicted"/>
<reference evidence="3 4" key="1">
    <citation type="journal article" date="2011" name="Genome Res.">
        <title>Chromosome and gene copy number variation allow major structural change between species and strains of Leishmania.</title>
        <authorList>
            <person name="Rogers M.B."/>
            <person name="Hilley J.D."/>
            <person name="Dickens N.J."/>
            <person name="Wilkes J."/>
            <person name="Bates P.A."/>
            <person name="Depledge D.P."/>
            <person name="Harris D."/>
            <person name="Her Y."/>
            <person name="Herzyk P."/>
            <person name="Imamura H."/>
            <person name="Otto T.D."/>
            <person name="Sanders M."/>
            <person name="Seeger K."/>
            <person name="Dujardin J.C."/>
            <person name="Berriman M."/>
            <person name="Smith D.F."/>
            <person name="Hertz-Fowler C."/>
            <person name="Mottram J.C."/>
        </authorList>
    </citation>
    <scope>NUCLEOTIDE SEQUENCE [LARGE SCALE GENOMIC DNA]</scope>
    <source>
        <strain evidence="3 4">MHOM/GT/2001/U1103</strain>
    </source>
</reference>
<protein>
    <recommendedName>
        <fullName evidence="2">J domain-containing protein</fullName>
    </recommendedName>
</protein>
<dbReference type="Proteomes" id="UP000007259">
    <property type="component" value="Chromosome 28"/>
</dbReference>
<dbReference type="InterPro" id="IPR001623">
    <property type="entry name" value="DnaJ_domain"/>
</dbReference>
<evidence type="ECO:0000313" key="4">
    <source>
        <dbReference type="Proteomes" id="UP000007259"/>
    </source>
</evidence>
<feature type="domain" description="J" evidence="2">
    <location>
        <begin position="9"/>
        <end position="80"/>
    </location>
</feature>
<dbReference type="Gene3D" id="1.10.287.110">
    <property type="entry name" value="DnaJ domain"/>
    <property type="match status" value="1"/>
</dbReference>
<dbReference type="PROSITE" id="PS00636">
    <property type="entry name" value="DNAJ_1"/>
    <property type="match status" value="1"/>
</dbReference>
<dbReference type="PROSITE" id="PS50076">
    <property type="entry name" value="DNAJ_2"/>
    <property type="match status" value="1"/>
</dbReference>
<feature type="region of interest" description="Disordered" evidence="1">
    <location>
        <begin position="109"/>
        <end position="178"/>
    </location>
</feature>
<gene>
    <name evidence="3" type="ORF">LMXM_28_1270</name>
</gene>
<dbReference type="PRINTS" id="PR00625">
    <property type="entry name" value="JDOMAIN"/>
</dbReference>
<dbReference type="SUPFAM" id="SSF46565">
    <property type="entry name" value="Chaperone J-domain"/>
    <property type="match status" value="1"/>
</dbReference>
<dbReference type="OrthoDB" id="445556at2759"/>
<dbReference type="OMA" id="NTHVRSA"/>
<name>E9AZU6_LEIMU</name>
<dbReference type="KEGG" id="lmi:LMXM_28_1270"/>
<dbReference type="CDD" id="cd06257">
    <property type="entry name" value="DnaJ"/>
    <property type="match status" value="1"/>
</dbReference>
<dbReference type="GeneID" id="13450662"/>
<dbReference type="EMBL" id="FR799581">
    <property type="protein sequence ID" value="CBZ28497.1"/>
    <property type="molecule type" value="Genomic_DNA"/>
</dbReference>
<dbReference type="InterPro" id="IPR018253">
    <property type="entry name" value="DnaJ_domain_CS"/>
</dbReference>
<evidence type="ECO:0000256" key="1">
    <source>
        <dbReference type="SAM" id="MobiDB-lite"/>
    </source>
</evidence>
<dbReference type="PANTHER" id="PTHR44743:SF10">
    <property type="entry name" value="J DOMAIN-CONTAINING PROTEIN"/>
    <property type="match status" value="1"/>
</dbReference>
<dbReference type="AlphaFoldDB" id="E9AZU6"/>
<dbReference type="VEuPathDB" id="TriTrypDB:LmxM.28.1270"/>
<feature type="compositionally biased region" description="Acidic residues" evidence="1">
    <location>
        <begin position="144"/>
        <end position="154"/>
    </location>
</feature>
<evidence type="ECO:0000259" key="2">
    <source>
        <dbReference type="PROSITE" id="PS50076"/>
    </source>
</evidence>
<dbReference type="Pfam" id="PF00226">
    <property type="entry name" value="DnaJ"/>
    <property type="match status" value="1"/>
</dbReference>